<feature type="domain" description="GCVT N-terminal" evidence="2">
    <location>
        <begin position="33"/>
        <end position="276"/>
    </location>
</feature>
<dbReference type="Gene3D" id="3.30.1360.120">
    <property type="entry name" value="Probable tRNA modification gtpase trme, domain 1"/>
    <property type="match status" value="1"/>
</dbReference>
<dbReference type="GO" id="GO:0008168">
    <property type="term" value="F:methyltransferase activity"/>
    <property type="evidence" value="ECO:0007669"/>
    <property type="project" value="UniProtKB-KW"/>
</dbReference>
<evidence type="ECO:0000313" key="5">
    <source>
        <dbReference type="Proteomes" id="UP000034491"/>
    </source>
</evidence>
<keyword evidence="4" id="KW-0808">Transferase</keyword>
<evidence type="ECO:0000259" key="2">
    <source>
        <dbReference type="Pfam" id="PF01571"/>
    </source>
</evidence>
<dbReference type="STRING" id="1549748.WH95_06155"/>
<dbReference type="InterPro" id="IPR006222">
    <property type="entry name" value="GCVT_N"/>
</dbReference>
<dbReference type="NCBIfam" id="NF009133">
    <property type="entry name" value="PRK12486.1"/>
    <property type="match status" value="1"/>
</dbReference>
<dbReference type="RefSeq" id="WP_046504348.1">
    <property type="nucleotide sequence ID" value="NZ_LANI01000003.1"/>
</dbReference>
<dbReference type="PIRSF" id="PIRSF006487">
    <property type="entry name" value="GcvT"/>
    <property type="match status" value="1"/>
</dbReference>
<dbReference type="EMBL" id="LANI01000003">
    <property type="protein sequence ID" value="KKJ77988.1"/>
    <property type="molecule type" value="Genomic_DNA"/>
</dbReference>
<dbReference type="PANTHER" id="PTHR43757">
    <property type="entry name" value="AMINOMETHYLTRANSFERASE"/>
    <property type="match status" value="1"/>
</dbReference>
<dbReference type="InterPro" id="IPR013977">
    <property type="entry name" value="GcvT_C"/>
</dbReference>
<sequence>MTSVPALSPVPTLSPATRVRRTPFSDRVEACGVTAYTVYNHMLLATVFRSVEEDYKHLCQAVQIWDVSCERQVEIKGPDAARLTQLMTCRDLSKAKYGQCFYAPLVDEDGGMVNDPIILKLDEDRFWLSIADSDVMLWAKGLARGYNLDAKVFEADVYPLAVQGPKAEEVMATVFGDKVRDIRFFRFEKMAFEGHEMVVARSGWSKQGGFEIYLDRKELALELWDQIWAAGQAFDIRAGCPNAIERVEGSLLSYGNDMTMGTSPFDCGLGKYVNLEADIDFVARDALQREIDQGLQRTICHLLFSEKLNTGVFENWSVFDKAEQQIGKLTSGCDSIRHGAFLAIATIAKEYWQNNETVFVQTPFGSREARIASFPME</sequence>
<name>A0A0M2REI9_9PROT</name>
<organism evidence="4 5">
    <name type="scientific">Kiloniella litopenaei</name>
    <dbReference type="NCBI Taxonomy" id="1549748"/>
    <lineage>
        <taxon>Bacteria</taxon>
        <taxon>Pseudomonadati</taxon>
        <taxon>Pseudomonadota</taxon>
        <taxon>Alphaproteobacteria</taxon>
        <taxon>Rhodospirillales</taxon>
        <taxon>Kiloniellaceae</taxon>
        <taxon>Kiloniella</taxon>
    </lineage>
</organism>
<dbReference type="PANTHER" id="PTHR43757:SF2">
    <property type="entry name" value="AMINOMETHYLTRANSFERASE, MITOCHONDRIAL"/>
    <property type="match status" value="1"/>
</dbReference>
<proteinExistence type="predicted"/>
<keyword evidence="4" id="KW-0489">Methyltransferase</keyword>
<dbReference type="InterPro" id="IPR028896">
    <property type="entry name" value="GcvT/YgfZ/DmdA"/>
</dbReference>
<dbReference type="GO" id="GO:0032259">
    <property type="term" value="P:methylation"/>
    <property type="evidence" value="ECO:0007669"/>
    <property type="project" value="UniProtKB-KW"/>
</dbReference>
<comment type="caution">
    <text evidence="4">The sequence shown here is derived from an EMBL/GenBank/DDBJ whole genome shotgun (WGS) entry which is preliminary data.</text>
</comment>
<dbReference type="Proteomes" id="UP000034491">
    <property type="component" value="Unassembled WGS sequence"/>
</dbReference>
<reference evidence="4 5" key="1">
    <citation type="submission" date="2015-03" db="EMBL/GenBank/DDBJ databases">
        <title>Genome sequence of Kiloniella sp. P1-1, isolated from the gut microflora of Pacific white shrimp, Penaeus vannamei.</title>
        <authorList>
            <person name="Shao Z."/>
            <person name="Wang L."/>
            <person name="Li X."/>
        </authorList>
    </citation>
    <scope>NUCLEOTIDE SEQUENCE [LARGE SCALE GENOMIC DNA]</scope>
    <source>
        <strain evidence="4 5">P1-1</strain>
    </source>
</reference>
<protein>
    <submittedName>
        <fullName evidence="4">Dimethyl sulfoniopropionate demethylase</fullName>
    </submittedName>
</protein>
<dbReference type="Pfam" id="PF08669">
    <property type="entry name" value="GCV_T_C"/>
    <property type="match status" value="1"/>
</dbReference>
<evidence type="ECO:0000259" key="3">
    <source>
        <dbReference type="Pfam" id="PF08669"/>
    </source>
</evidence>
<dbReference type="InterPro" id="IPR027266">
    <property type="entry name" value="TrmE/GcvT-like"/>
</dbReference>
<dbReference type="OrthoDB" id="9772660at2"/>
<dbReference type="GO" id="GO:0005829">
    <property type="term" value="C:cytosol"/>
    <property type="evidence" value="ECO:0007669"/>
    <property type="project" value="TreeGrafter"/>
</dbReference>
<dbReference type="Pfam" id="PF01571">
    <property type="entry name" value="GCV_T"/>
    <property type="match status" value="1"/>
</dbReference>
<gene>
    <name evidence="4" type="primary">dmdA</name>
    <name evidence="4" type="ORF">WH95_06155</name>
</gene>
<evidence type="ECO:0000313" key="4">
    <source>
        <dbReference type="EMBL" id="KKJ77988.1"/>
    </source>
</evidence>
<dbReference type="InterPro" id="IPR029043">
    <property type="entry name" value="GcvT/YgfZ_C"/>
</dbReference>
<dbReference type="SUPFAM" id="SSF101790">
    <property type="entry name" value="Aminomethyltransferase beta-barrel domain"/>
    <property type="match status" value="1"/>
</dbReference>
<dbReference type="PATRIC" id="fig|1549748.8.peg.2728"/>
<feature type="domain" description="Aminomethyltransferase C-terminal" evidence="3">
    <location>
        <begin position="298"/>
        <end position="375"/>
    </location>
</feature>
<dbReference type="AlphaFoldDB" id="A0A0M2REI9"/>
<keyword evidence="5" id="KW-1185">Reference proteome</keyword>
<accession>A0A0M2REI9</accession>
<evidence type="ECO:0000256" key="1">
    <source>
        <dbReference type="PIRSR" id="PIRSR006487-1"/>
    </source>
</evidence>
<feature type="binding site" evidence="1">
    <location>
        <position position="211"/>
    </location>
    <ligand>
        <name>substrate</name>
    </ligand>
</feature>
<dbReference type="SUPFAM" id="SSF103025">
    <property type="entry name" value="Folate-binding domain"/>
    <property type="match status" value="1"/>
</dbReference>